<feature type="region of interest" description="Disordered" evidence="8">
    <location>
        <begin position="43"/>
        <end position="66"/>
    </location>
</feature>
<evidence type="ECO:0000256" key="1">
    <source>
        <dbReference type="ARBA" id="ARBA00010528"/>
    </source>
</evidence>
<dbReference type="GO" id="GO:0006412">
    <property type="term" value="P:translation"/>
    <property type="evidence" value="ECO:0007669"/>
    <property type="project" value="UniProtKB-UniRule"/>
</dbReference>
<proteinExistence type="inferred from homology"/>
<evidence type="ECO:0000256" key="3">
    <source>
        <dbReference type="ARBA" id="ARBA00022884"/>
    </source>
</evidence>
<protein>
    <recommendedName>
        <fullName evidence="6 7">Large ribosomal subunit protein uL4</fullName>
    </recommendedName>
</protein>
<keyword evidence="4 7" id="KW-0689">Ribosomal protein</keyword>
<evidence type="ECO:0000256" key="7">
    <source>
        <dbReference type="HAMAP-Rule" id="MF_01328"/>
    </source>
</evidence>
<evidence type="ECO:0000256" key="2">
    <source>
        <dbReference type="ARBA" id="ARBA00022730"/>
    </source>
</evidence>
<dbReference type="Pfam" id="PF00573">
    <property type="entry name" value="Ribosomal_L4"/>
    <property type="match status" value="1"/>
</dbReference>
<dbReference type="SUPFAM" id="SSF52166">
    <property type="entry name" value="Ribosomal protein L4"/>
    <property type="match status" value="1"/>
</dbReference>
<evidence type="ECO:0000256" key="4">
    <source>
        <dbReference type="ARBA" id="ARBA00022980"/>
    </source>
</evidence>
<evidence type="ECO:0000313" key="9">
    <source>
        <dbReference type="EMBL" id="BDX08003.1"/>
    </source>
</evidence>
<dbReference type="EMBL" id="AP027272">
    <property type="protein sequence ID" value="BDX08003.1"/>
    <property type="molecule type" value="Genomic_DNA"/>
</dbReference>
<organism evidence="9 10">
    <name type="scientific">Planctobacterium marinum</name>
    <dbReference type="NCBI Taxonomy" id="1631968"/>
    <lineage>
        <taxon>Bacteria</taxon>
        <taxon>Pseudomonadati</taxon>
        <taxon>Pseudomonadota</taxon>
        <taxon>Gammaproteobacteria</taxon>
        <taxon>Alteromonadales</taxon>
        <taxon>Alteromonadaceae</taxon>
        <taxon>Planctobacterium</taxon>
    </lineage>
</organism>
<dbReference type="Proteomes" id="UP001333710">
    <property type="component" value="Chromosome"/>
</dbReference>
<dbReference type="FunFam" id="3.40.1370.10:FF:000001">
    <property type="entry name" value="50S ribosomal protein L4"/>
    <property type="match status" value="1"/>
</dbReference>
<keyword evidence="2 7" id="KW-0699">rRNA-binding</keyword>
<keyword evidence="3 7" id="KW-0694">RNA-binding</keyword>
<dbReference type="NCBIfam" id="TIGR03953">
    <property type="entry name" value="rplD_bact"/>
    <property type="match status" value="1"/>
</dbReference>
<keyword evidence="5 7" id="KW-0687">Ribonucleoprotein</keyword>
<dbReference type="GO" id="GO:0003735">
    <property type="term" value="F:structural constituent of ribosome"/>
    <property type="evidence" value="ECO:0007669"/>
    <property type="project" value="InterPro"/>
</dbReference>
<evidence type="ECO:0000313" key="10">
    <source>
        <dbReference type="Proteomes" id="UP001333710"/>
    </source>
</evidence>
<comment type="subunit">
    <text evidence="7">Part of the 50S ribosomal subunit.</text>
</comment>
<dbReference type="GO" id="GO:0005840">
    <property type="term" value="C:ribosome"/>
    <property type="evidence" value="ECO:0007669"/>
    <property type="project" value="UniProtKB-KW"/>
</dbReference>
<name>A0AA48HJG7_9ALTE</name>
<accession>A0AA48HJG7</accession>
<dbReference type="InterPro" id="IPR002136">
    <property type="entry name" value="Ribosomal_uL4"/>
</dbReference>
<reference evidence="9" key="1">
    <citation type="submission" date="2023-01" db="EMBL/GenBank/DDBJ databases">
        <title>Complete genome sequence of Planctobacterium marinum strain Dej080120_11.</title>
        <authorList>
            <person name="Ueki S."/>
            <person name="Maruyama F."/>
        </authorList>
    </citation>
    <scope>NUCLEOTIDE SEQUENCE</scope>
    <source>
        <strain evidence="9">Dej080120_11</strain>
    </source>
</reference>
<sequence length="201" mass="22135">MELAIKDAQGALEVSEATFGREFNEALVHQVCVAYAAGARQGSKAQKTRSEVRGGGKKPWRQKGTGRARAGTIRSPIWVGGGRAFAAKPQDHSQKVNRKMYRGAIKSILSELVRQERLVVVENFGVESAKTKDLVSKLKQLELKDVLIVTSEVDENLFLSARNLYKVDVRDVQGIDPVSLIAFEKVLMTKDAVKQLEEALA</sequence>
<dbReference type="GO" id="GO:1990904">
    <property type="term" value="C:ribonucleoprotein complex"/>
    <property type="evidence" value="ECO:0007669"/>
    <property type="project" value="UniProtKB-KW"/>
</dbReference>
<comment type="function">
    <text evidence="7">Forms part of the polypeptide exit tunnel.</text>
</comment>
<dbReference type="InterPro" id="IPR023574">
    <property type="entry name" value="Ribosomal_uL4_dom_sf"/>
</dbReference>
<dbReference type="AlphaFoldDB" id="A0AA48HJG7"/>
<feature type="compositionally biased region" description="Basic residues" evidence="8">
    <location>
        <begin position="55"/>
        <end position="66"/>
    </location>
</feature>
<comment type="similarity">
    <text evidence="1 7">Belongs to the universal ribosomal protein uL4 family.</text>
</comment>
<dbReference type="InterPro" id="IPR013005">
    <property type="entry name" value="Ribosomal_uL4-like"/>
</dbReference>
<dbReference type="Gene3D" id="3.40.1370.10">
    <property type="match status" value="1"/>
</dbReference>
<evidence type="ECO:0000256" key="6">
    <source>
        <dbReference type="ARBA" id="ARBA00035244"/>
    </source>
</evidence>
<gene>
    <name evidence="7 9" type="primary">rplD</name>
    <name evidence="9" type="ORF">MACH26_35240</name>
</gene>
<dbReference type="PANTHER" id="PTHR10746:SF6">
    <property type="entry name" value="LARGE RIBOSOMAL SUBUNIT PROTEIN UL4M"/>
    <property type="match status" value="1"/>
</dbReference>
<comment type="function">
    <text evidence="7">One of the primary rRNA binding proteins, this protein initially binds near the 5'-end of the 23S rRNA. It is important during the early stages of 50S assembly. It makes multiple contacts with different domains of the 23S rRNA in the assembled 50S subunit and ribosome.</text>
</comment>
<dbReference type="KEGG" id="pmaw:MACH26_35240"/>
<evidence type="ECO:0000256" key="8">
    <source>
        <dbReference type="SAM" id="MobiDB-lite"/>
    </source>
</evidence>
<dbReference type="PANTHER" id="PTHR10746">
    <property type="entry name" value="50S RIBOSOMAL PROTEIN L4"/>
    <property type="match status" value="1"/>
</dbReference>
<keyword evidence="10" id="KW-1185">Reference proteome</keyword>
<dbReference type="GO" id="GO:0019843">
    <property type="term" value="F:rRNA binding"/>
    <property type="evidence" value="ECO:0007669"/>
    <property type="project" value="UniProtKB-UniRule"/>
</dbReference>
<evidence type="ECO:0000256" key="5">
    <source>
        <dbReference type="ARBA" id="ARBA00023274"/>
    </source>
</evidence>
<dbReference type="RefSeq" id="WP_338294882.1">
    <property type="nucleotide sequence ID" value="NZ_AP027272.1"/>
</dbReference>
<dbReference type="HAMAP" id="MF_01328_B">
    <property type="entry name" value="Ribosomal_uL4_B"/>
    <property type="match status" value="1"/>
</dbReference>